<keyword evidence="3" id="KW-0677">Repeat</keyword>
<feature type="signal peptide" evidence="7">
    <location>
        <begin position="1"/>
        <end position="22"/>
    </location>
</feature>
<feature type="chain" id="PRO_5002077042" evidence="7">
    <location>
        <begin position="23"/>
        <end position="587"/>
    </location>
</feature>
<dbReference type="PANTHER" id="PTHR24366">
    <property type="entry name" value="IG(IMMUNOGLOBULIN) AND LRR(LEUCINE RICH REPEAT) DOMAINS"/>
    <property type="match status" value="1"/>
</dbReference>
<evidence type="ECO:0000256" key="4">
    <source>
        <dbReference type="ARBA" id="ARBA00023180"/>
    </source>
</evidence>
<keyword evidence="6" id="KW-0472">Membrane</keyword>
<dbReference type="InterPro" id="IPR003591">
    <property type="entry name" value="Leu-rich_rpt_typical-subtyp"/>
</dbReference>
<feature type="region of interest" description="Disordered" evidence="5">
    <location>
        <begin position="556"/>
        <end position="587"/>
    </location>
</feature>
<keyword evidence="2 7" id="KW-0732">Signal</keyword>
<dbReference type="SUPFAM" id="SSF52058">
    <property type="entry name" value="L domain-like"/>
    <property type="match status" value="1"/>
</dbReference>
<evidence type="ECO:0000256" key="3">
    <source>
        <dbReference type="ARBA" id="ARBA00022737"/>
    </source>
</evidence>
<evidence type="ECO:0000313" key="9">
    <source>
        <dbReference type="Proteomes" id="UP000031036"/>
    </source>
</evidence>
<name>A0A0B2VA96_TOXCA</name>
<dbReference type="AlphaFoldDB" id="A0A0B2VA96"/>
<gene>
    <name evidence="8" type="primary">Lrrc15</name>
    <name evidence="8" type="ORF">Tcan_05128</name>
</gene>
<dbReference type="FunFam" id="3.80.10.10:FF:000770">
    <property type="entry name" value="Uncharacterized protein"/>
    <property type="match status" value="1"/>
</dbReference>
<dbReference type="EMBL" id="JPKZ01002101">
    <property type="protein sequence ID" value="KHN78394.1"/>
    <property type="molecule type" value="Genomic_DNA"/>
</dbReference>
<evidence type="ECO:0000256" key="6">
    <source>
        <dbReference type="SAM" id="Phobius"/>
    </source>
</evidence>
<dbReference type="InterPro" id="IPR001611">
    <property type="entry name" value="Leu-rich_rpt"/>
</dbReference>
<sequence length="587" mass="65421">MCPQRYVQIALSSLALAMYAYGMCPTGCECTSDERHTVTCDGALLQEIPSLLDPRTRRLSLAHCNIRTLDADVLELYADLEYLDLSGNDLEDIGRGFFRYQTRLKVLKLKGNKISTIQRDAFVGLSALQVLDLSSNGLITLDSYSLQELLNATEVNLSNNSIHNLQPRVFSGLTNLRVLRISNNRLRHLTIDVLKPLKKLRELELRRNLISVISAGAFSTQSSLLYLDFSSNLLSSLTEQTLLGLISIRHLNMSNNIVQKVSSMHLRFLPTLEVLDLSWNSITEIGTSSFEGLSSLRYLILAHQQNLRAIHLNAFSGLTSLTELDLSSCRALESIDKNAFESSLALRSFDISRCAFRSLPPTLLDWNRLSTLNVYGNPLHCDIELLSFLPRVLRQLDIHNASCFSPTELRDQDIASLEAFVSSMSEWELSLIIVCSVLTVLSLLAVPICWIFHHIGLFTPTKPKSRTPLYDQSILSGSLIYDKSDLLTKQTFYSPSELSASTASTFEDAFDRYGKLRTSSGAAALIEVDQEEQIYETPNNACSVEAQQALTSQDSLRVNSNEPSSQNLDGTFNHDVPTFPAPPITKL</sequence>
<dbReference type="Pfam" id="PF13855">
    <property type="entry name" value="LRR_8"/>
    <property type="match status" value="3"/>
</dbReference>
<protein>
    <submittedName>
        <fullName evidence="8">Leucine-rich repeat-containing protein 15</fullName>
    </submittedName>
</protein>
<dbReference type="SMART" id="SM00369">
    <property type="entry name" value="LRR_TYP"/>
    <property type="match status" value="10"/>
</dbReference>
<proteinExistence type="predicted"/>
<evidence type="ECO:0000256" key="7">
    <source>
        <dbReference type="SAM" id="SignalP"/>
    </source>
</evidence>
<dbReference type="PROSITE" id="PS51450">
    <property type="entry name" value="LRR"/>
    <property type="match status" value="2"/>
</dbReference>
<keyword evidence="6" id="KW-0812">Transmembrane</keyword>
<dbReference type="PRINTS" id="PR00019">
    <property type="entry name" value="LEURICHRPT"/>
</dbReference>
<dbReference type="Gene3D" id="3.80.10.10">
    <property type="entry name" value="Ribonuclease Inhibitor"/>
    <property type="match status" value="2"/>
</dbReference>
<dbReference type="OMA" id="INCDCYY"/>
<dbReference type="OrthoDB" id="1055097at2759"/>
<dbReference type="InterPro" id="IPR032675">
    <property type="entry name" value="LRR_dom_sf"/>
</dbReference>
<reference evidence="8 9" key="1">
    <citation type="submission" date="2014-11" db="EMBL/GenBank/DDBJ databases">
        <title>Genetic blueprint of the zoonotic pathogen Toxocara canis.</title>
        <authorList>
            <person name="Zhu X.-Q."/>
            <person name="Korhonen P.K."/>
            <person name="Cai H."/>
            <person name="Young N.D."/>
            <person name="Nejsum P."/>
            <person name="von Samson-Himmelstjerna G."/>
            <person name="Boag P.R."/>
            <person name="Tan P."/>
            <person name="Li Q."/>
            <person name="Min J."/>
            <person name="Yang Y."/>
            <person name="Wang X."/>
            <person name="Fang X."/>
            <person name="Hall R.S."/>
            <person name="Hofmann A."/>
            <person name="Sternberg P.W."/>
            <person name="Jex A.R."/>
            <person name="Gasser R.B."/>
        </authorList>
    </citation>
    <scope>NUCLEOTIDE SEQUENCE [LARGE SCALE GENOMIC DNA]</scope>
    <source>
        <strain evidence="8">PN_DK_2014</strain>
    </source>
</reference>
<keyword evidence="9" id="KW-1185">Reference proteome</keyword>
<evidence type="ECO:0000313" key="8">
    <source>
        <dbReference type="EMBL" id="KHN78394.1"/>
    </source>
</evidence>
<dbReference type="Proteomes" id="UP000031036">
    <property type="component" value="Unassembled WGS sequence"/>
</dbReference>
<dbReference type="STRING" id="6265.A0A0B2VA96"/>
<feature type="compositionally biased region" description="Polar residues" evidence="5">
    <location>
        <begin position="556"/>
        <end position="570"/>
    </location>
</feature>
<comment type="caution">
    <text evidence="8">The sequence shown here is derived from an EMBL/GenBank/DDBJ whole genome shotgun (WGS) entry which is preliminary data.</text>
</comment>
<evidence type="ECO:0000256" key="2">
    <source>
        <dbReference type="ARBA" id="ARBA00022729"/>
    </source>
</evidence>
<accession>A0A0B2VA96</accession>
<keyword evidence="4" id="KW-0325">Glycoprotein</keyword>
<feature type="transmembrane region" description="Helical" evidence="6">
    <location>
        <begin position="429"/>
        <end position="452"/>
    </location>
</feature>
<evidence type="ECO:0000256" key="1">
    <source>
        <dbReference type="ARBA" id="ARBA00022614"/>
    </source>
</evidence>
<evidence type="ECO:0000256" key="5">
    <source>
        <dbReference type="SAM" id="MobiDB-lite"/>
    </source>
</evidence>
<organism evidence="8 9">
    <name type="scientific">Toxocara canis</name>
    <name type="common">Canine roundworm</name>
    <dbReference type="NCBI Taxonomy" id="6265"/>
    <lineage>
        <taxon>Eukaryota</taxon>
        <taxon>Metazoa</taxon>
        <taxon>Ecdysozoa</taxon>
        <taxon>Nematoda</taxon>
        <taxon>Chromadorea</taxon>
        <taxon>Rhabditida</taxon>
        <taxon>Spirurina</taxon>
        <taxon>Ascaridomorpha</taxon>
        <taxon>Ascaridoidea</taxon>
        <taxon>Toxocaridae</taxon>
        <taxon>Toxocara</taxon>
    </lineage>
</organism>
<dbReference type="PANTHER" id="PTHR24366:SF96">
    <property type="entry name" value="LEUCINE RICH REPEAT CONTAINING 53"/>
    <property type="match status" value="1"/>
</dbReference>
<keyword evidence="6" id="KW-1133">Transmembrane helix</keyword>
<keyword evidence="1" id="KW-0433">Leucine-rich repeat</keyword>